<evidence type="ECO:0000313" key="1">
    <source>
        <dbReference type="EnsemblMetazoa" id="MESCA007451-PA"/>
    </source>
</evidence>
<reference evidence="2" key="1">
    <citation type="submission" date="2013-02" db="EMBL/GenBank/DDBJ databases">
        <authorList>
            <person name="Hughes D."/>
        </authorList>
    </citation>
    <scope>NUCLEOTIDE SEQUENCE</scope>
    <source>
        <strain>Durham</strain>
        <strain evidence="2">NC isolate 2 -- Noor lab</strain>
    </source>
</reference>
<keyword evidence="2" id="KW-1185">Reference proteome</keyword>
<dbReference type="Proteomes" id="UP000015102">
    <property type="component" value="Unassembled WGS sequence"/>
</dbReference>
<sequence length="163" mass="18732">MHKCIEVCKRFKDNKAPRPDGIPNRLLKLAVEKGISKNVTIKKYFPVPGKHNISFCYQKGKVNTENMQPICLCVMYFTFADDPSAESSYQQSSRFLAVDFQDVRVSNGGFGPMIPNDVGSDLIAYTWSYLRSPSSSSFSVFEKLKLYLMLFYRQRLCRLRSPF</sequence>
<reference evidence="1" key="2">
    <citation type="submission" date="2015-06" db="UniProtKB">
        <authorList>
            <consortium name="EnsemblMetazoa"/>
        </authorList>
    </citation>
    <scope>IDENTIFICATION</scope>
</reference>
<name>T1GUN4_MEGSC</name>
<dbReference type="HOGENOM" id="CLU_1628941_0_0_1"/>
<organism evidence="1 2">
    <name type="scientific">Megaselia scalaris</name>
    <name type="common">Humpbacked fly</name>
    <name type="synonym">Phora scalaris</name>
    <dbReference type="NCBI Taxonomy" id="36166"/>
    <lineage>
        <taxon>Eukaryota</taxon>
        <taxon>Metazoa</taxon>
        <taxon>Ecdysozoa</taxon>
        <taxon>Arthropoda</taxon>
        <taxon>Hexapoda</taxon>
        <taxon>Insecta</taxon>
        <taxon>Pterygota</taxon>
        <taxon>Neoptera</taxon>
        <taxon>Endopterygota</taxon>
        <taxon>Diptera</taxon>
        <taxon>Brachycera</taxon>
        <taxon>Muscomorpha</taxon>
        <taxon>Platypezoidea</taxon>
        <taxon>Phoridae</taxon>
        <taxon>Megaseliini</taxon>
        <taxon>Megaselia</taxon>
    </lineage>
</organism>
<accession>T1GUN4</accession>
<protein>
    <submittedName>
        <fullName evidence="1">Uncharacterized protein</fullName>
    </submittedName>
</protein>
<dbReference type="AlphaFoldDB" id="T1GUN4"/>
<proteinExistence type="predicted"/>
<dbReference type="EMBL" id="CAQQ02078074">
    <property type="status" value="NOT_ANNOTATED_CDS"/>
    <property type="molecule type" value="Genomic_DNA"/>
</dbReference>
<dbReference type="EMBL" id="CAQQ02078075">
    <property type="status" value="NOT_ANNOTATED_CDS"/>
    <property type="molecule type" value="Genomic_DNA"/>
</dbReference>
<evidence type="ECO:0000313" key="2">
    <source>
        <dbReference type="Proteomes" id="UP000015102"/>
    </source>
</evidence>
<dbReference type="EnsemblMetazoa" id="MESCA007451-RA">
    <property type="protein sequence ID" value="MESCA007451-PA"/>
    <property type="gene ID" value="MESCA007451"/>
</dbReference>